<reference evidence="2" key="1">
    <citation type="journal article" date="2022" name="Nat. Commun.">
        <title>Chromosome evolution and the genetic basis of agronomically important traits in greater yam.</title>
        <authorList>
            <person name="Bredeson J.V."/>
            <person name="Lyons J.B."/>
            <person name="Oniyinde I.O."/>
            <person name="Okereke N.R."/>
            <person name="Kolade O."/>
            <person name="Nnabue I."/>
            <person name="Nwadili C.O."/>
            <person name="Hribova E."/>
            <person name="Parker M."/>
            <person name="Nwogha J."/>
            <person name="Shu S."/>
            <person name="Carlson J."/>
            <person name="Kariba R."/>
            <person name="Muthemba S."/>
            <person name="Knop K."/>
            <person name="Barton G.J."/>
            <person name="Sherwood A.V."/>
            <person name="Lopez-Montes A."/>
            <person name="Asiedu R."/>
            <person name="Jamnadass R."/>
            <person name="Muchugi A."/>
            <person name="Goodstein D."/>
            <person name="Egesi C.N."/>
            <person name="Featherston J."/>
            <person name="Asfaw A."/>
            <person name="Simpson G.G."/>
            <person name="Dolezel J."/>
            <person name="Hendre P.S."/>
            <person name="Van Deynze A."/>
            <person name="Kumar P.L."/>
            <person name="Obidiegwu J.E."/>
            <person name="Bhattacharjee R."/>
            <person name="Rokhsar D.S."/>
        </authorList>
    </citation>
    <scope>NUCLEOTIDE SEQUENCE [LARGE SCALE GENOMIC DNA]</scope>
    <source>
        <strain evidence="2">cv. TDa95/00328</strain>
    </source>
</reference>
<evidence type="ECO:0000313" key="2">
    <source>
        <dbReference type="Proteomes" id="UP000827976"/>
    </source>
</evidence>
<organism evidence="1 2">
    <name type="scientific">Dioscorea alata</name>
    <name type="common">Purple yam</name>
    <dbReference type="NCBI Taxonomy" id="55571"/>
    <lineage>
        <taxon>Eukaryota</taxon>
        <taxon>Viridiplantae</taxon>
        <taxon>Streptophyta</taxon>
        <taxon>Embryophyta</taxon>
        <taxon>Tracheophyta</taxon>
        <taxon>Spermatophyta</taxon>
        <taxon>Magnoliopsida</taxon>
        <taxon>Liliopsida</taxon>
        <taxon>Dioscoreales</taxon>
        <taxon>Dioscoreaceae</taxon>
        <taxon>Dioscorea</taxon>
    </lineage>
</organism>
<evidence type="ECO:0000313" key="1">
    <source>
        <dbReference type="EMBL" id="KAH7690396.1"/>
    </source>
</evidence>
<accession>A0ACB7WQK1</accession>
<proteinExistence type="predicted"/>
<comment type="caution">
    <text evidence="1">The sequence shown here is derived from an EMBL/GenBank/DDBJ whole genome shotgun (WGS) entry which is preliminary data.</text>
</comment>
<name>A0ACB7WQK1_DIOAL</name>
<keyword evidence="2" id="KW-1185">Reference proteome</keyword>
<dbReference type="Proteomes" id="UP000827976">
    <property type="component" value="Chromosome 2"/>
</dbReference>
<gene>
    <name evidence="1" type="ORF">IHE45_02G044200</name>
</gene>
<protein>
    <submittedName>
        <fullName evidence="1">CRIB domain-containing protein</fullName>
    </submittedName>
</protein>
<dbReference type="EMBL" id="CM037012">
    <property type="protein sequence ID" value="KAH7690396.1"/>
    <property type="molecule type" value="Genomic_DNA"/>
</dbReference>
<sequence length="107" mass="11641">MEYLHSHQFIMLVFVVSLLVLPCHCSRSVHSLLQQDQEVGKHDVAHLIISKGGLTESKRSSAPPPPGPGLDKPPAPHYYKSPPPAPPKAISVQPCPQHNRPPPSTCC</sequence>